<evidence type="ECO:0000259" key="1">
    <source>
        <dbReference type="PROSITE" id="PS50076"/>
    </source>
</evidence>
<keyword evidence="3" id="KW-1185">Reference proteome</keyword>
<dbReference type="SMART" id="SM00271">
    <property type="entry name" value="DnaJ"/>
    <property type="match status" value="1"/>
</dbReference>
<dbReference type="Gene3D" id="1.10.287.110">
    <property type="entry name" value="DnaJ domain"/>
    <property type="match status" value="1"/>
</dbReference>
<dbReference type="Pfam" id="PF00226">
    <property type="entry name" value="DnaJ"/>
    <property type="match status" value="1"/>
</dbReference>
<evidence type="ECO:0000313" key="2">
    <source>
        <dbReference type="EMBL" id="WIA09071.1"/>
    </source>
</evidence>
<dbReference type="EMBL" id="CP126208">
    <property type="protein sequence ID" value="WIA09071.1"/>
    <property type="molecule type" value="Genomic_DNA"/>
</dbReference>
<dbReference type="PANTHER" id="PTHR45286:SF1">
    <property type="entry name" value="CHAPERONE DNAJ-DOMAIN SUPERFAMILY PROTEIN"/>
    <property type="match status" value="1"/>
</dbReference>
<sequence length="418" mass="45550">MLRAFAAQPQPPSHYEVLGLQHSATAEDIKSAFRRRAKDLHPDLKASFQAADGEAFLRLVAAYEVLSDPQQRQLYDIASNSKLPGSLKRAAAAAAAATDGGGSSSSTEDGTGSKADPFAWRYGMSGWARDGPGSVPATADDSSRLRWSVMHALAKHRHELERDLHAALLKAFLGPKLQVLPGQLPGSFEADERGHPSLSSDLLHLVHGRTLLGVVRVQQPLQLAGGAAETAALPGAAQQGEQGSLPHLVMADGRVAAVSVRDDTQAAKPTKVYIGGVFAAAVLDDIVMEPLTGRLMGVLYKYYTPGVHHVYFYLPGTQGSRVIARLQRRWMPPSSTWLFPPLTDTHDRGGWVVEWEGHEAQHKSGWMHPAVFVLTAGCYSYDMEARRYAEPGMSVLQERAEEWGRQLGQALQWLRSKW</sequence>
<dbReference type="InterPro" id="IPR001623">
    <property type="entry name" value="DnaJ_domain"/>
</dbReference>
<accession>A0ABY8TIY9</accession>
<dbReference type="SUPFAM" id="SSF46565">
    <property type="entry name" value="Chaperone J-domain"/>
    <property type="match status" value="1"/>
</dbReference>
<reference evidence="2 3" key="1">
    <citation type="submission" date="2023-05" db="EMBL/GenBank/DDBJ databases">
        <title>A 100% complete, gapless, phased diploid assembly of the Scenedesmus obliquus UTEX 3031 genome.</title>
        <authorList>
            <person name="Biondi T.C."/>
            <person name="Hanschen E.R."/>
            <person name="Kwon T."/>
            <person name="Eng W."/>
            <person name="Kruse C.P.S."/>
            <person name="Koehler S.I."/>
            <person name="Kunde Y."/>
            <person name="Gleasner C.D."/>
            <person name="You Mak K.T."/>
            <person name="Polle J."/>
            <person name="Hovde B.T."/>
            <person name="Starkenburg S.R."/>
        </authorList>
    </citation>
    <scope>NUCLEOTIDE SEQUENCE [LARGE SCALE GENOMIC DNA]</scope>
    <source>
        <strain evidence="2 3">DOE0152z</strain>
    </source>
</reference>
<dbReference type="Proteomes" id="UP001244341">
    <property type="component" value="Chromosome 1b"/>
</dbReference>
<dbReference type="PROSITE" id="PS50076">
    <property type="entry name" value="DNAJ_2"/>
    <property type="match status" value="1"/>
</dbReference>
<dbReference type="CDD" id="cd06257">
    <property type="entry name" value="DnaJ"/>
    <property type="match status" value="1"/>
</dbReference>
<gene>
    <name evidence="2" type="ORF">OEZ85_008485</name>
</gene>
<evidence type="ECO:0000313" key="3">
    <source>
        <dbReference type="Proteomes" id="UP001244341"/>
    </source>
</evidence>
<feature type="domain" description="J" evidence="1">
    <location>
        <begin position="13"/>
        <end position="79"/>
    </location>
</feature>
<proteinExistence type="predicted"/>
<protein>
    <recommendedName>
        <fullName evidence="1">J domain-containing protein</fullName>
    </recommendedName>
</protein>
<name>A0ABY8TIY9_TETOB</name>
<organism evidence="2 3">
    <name type="scientific">Tetradesmus obliquus</name>
    <name type="common">Green alga</name>
    <name type="synonym">Acutodesmus obliquus</name>
    <dbReference type="NCBI Taxonomy" id="3088"/>
    <lineage>
        <taxon>Eukaryota</taxon>
        <taxon>Viridiplantae</taxon>
        <taxon>Chlorophyta</taxon>
        <taxon>core chlorophytes</taxon>
        <taxon>Chlorophyceae</taxon>
        <taxon>CS clade</taxon>
        <taxon>Sphaeropleales</taxon>
        <taxon>Scenedesmaceae</taxon>
        <taxon>Tetradesmus</taxon>
    </lineage>
</organism>
<dbReference type="PRINTS" id="PR00625">
    <property type="entry name" value="JDOMAIN"/>
</dbReference>
<dbReference type="InterPro" id="IPR036869">
    <property type="entry name" value="J_dom_sf"/>
</dbReference>
<dbReference type="PANTHER" id="PTHR45286">
    <property type="entry name" value="CHAPERONE DNAJ-DOMAIN SUPERFAMILY PROTEIN"/>
    <property type="match status" value="1"/>
</dbReference>